<evidence type="ECO:0000256" key="7">
    <source>
        <dbReference type="ARBA" id="ARBA00022692"/>
    </source>
</evidence>
<accession>A0A0K0PWG1</accession>
<dbReference type="CTD" id="4536"/>
<evidence type="ECO:0000256" key="9">
    <source>
        <dbReference type="ARBA" id="ARBA00022967"/>
    </source>
</evidence>
<evidence type="ECO:0000259" key="19">
    <source>
        <dbReference type="Pfam" id="PF00361"/>
    </source>
</evidence>
<dbReference type="PANTHER" id="PTHR46552:SF1">
    <property type="entry name" value="NADH-UBIQUINONE OXIDOREDUCTASE CHAIN 2"/>
    <property type="match status" value="1"/>
</dbReference>
<evidence type="ECO:0000256" key="11">
    <source>
        <dbReference type="ARBA" id="ARBA00022989"/>
    </source>
</evidence>
<dbReference type="AlphaFoldDB" id="A0A0K0PWG1"/>
<dbReference type="GeneID" id="25103026"/>
<feature type="domain" description="NADH:quinone oxidoreductase/Mrp antiporter transmembrane" evidence="19">
    <location>
        <begin position="87"/>
        <end position="281"/>
    </location>
</feature>
<evidence type="ECO:0000256" key="6">
    <source>
        <dbReference type="ARBA" id="ARBA00022660"/>
    </source>
</evidence>
<keyword evidence="6" id="KW-0679">Respiratory chain</keyword>
<dbReference type="RefSeq" id="YP_009160544.1">
    <property type="nucleotide sequence ID" value="NC_027653.1"/>
</dbReference>
<evidence type="ECO:0000256" key="8">
    <source>
        <dbReference type="ARBA" id="ARBA00022792"/>
    </source>
</evidence>
<keyword evidence="15 18" id="KW-0472">Membrane</keyword>
<keyword evidence="5" id="KW-0813">Transport</keyword>
<reference evidence="20" key="1">
    <citation type="journal article" date="2015" name="Mitochondrial DNA">
        <title>The complete mitochondrial genome of Crassostrea gasar (Bivalvia: Ostreidae).</title>
        <authorList>
            <person name="Cavaleiro N.P."/>
            <person name="Sole-Cava A.M."/>
            <person name="Melo C.M.R."/>
            <person name="de Almeida L.G."/>
            <person name="Lazoski C."/>
            <person name="de Vasconcelos A.T.R."/>
        </authorList>
    </citation>
    <scope>NUCLEOTIDE SEQUENCE</scope>
    <source>
        <strain evidence="20">SP2</strain>
    </source>
</reference>
<keyword evidence="7 18" id="KW-0812">Transmembrane</keyword>
<dbReference type="GO" id="GO:0005743">
    <property type="term" value="C:mitochondrial inner membrane"/>
    <property type="evidence" value="ECO:0007669"/>
    <property type="project" value="UniProtKB-SubCell"/>
</dbReference>
<evidence type="ECO:0000256" key="15">
    <source>
        <dbReference type="ARBA" id="ARBA00023136"/>
    </source>
</evidence>
<evidence type="ECO:0000256" key="12">
    <source>
        <dbReference type="ARBA" id="ARBA00023027"/>
    </source>
</evidence>
<protein>
    <recommendedName>
        <fullName evidence="4">NADH-ubiquinone oxidoreductase chain 2</fullName>
        <ecNumber evidence="3">7.1.1.2</ecNumber>
    </recommendedName>
    <alternativeName>
        <fullName evidence="16">NADH dehydrogenase subunit 2</fullName>
    </alternativeName>
</protein>
<keyword evidence="14 20" id="KW-0496">Mitochondrion</keyword>
<evidence type="ECO:0000256" key="17">
    <source>
        <dbReference type="ARBA" id="ARBA00049551"/>
    </source>
</evidence>
<evidence type="ECO:0000256" key="10">
    <source>
        <dbReference type="ARBA" id="ARBA00022982"/>
    </source>
</evidence>
<keyword evidence="11 18" id="KW-1133">Transmembrane helix</keyword>
<dbReference type="PANTHER" id="PTHR46552">
    <property type="entry name" value="NADH-UBIQUINONE OXIDOREDUCTASE CHAIN 2"/>
    <property type="match status" value="1"/>
</dbReference>
<evidence type="ECO:0000313" key="20">
    <source>
        <dbReference type="EMBL" id="AKQ78434.1"/>
    </source>
</evidence>
<feature type="transmembrane region" description="Helical" evidence="18">
    <location>
        <begin position="237"/>
        <end position="258"/>
    </location>
</feature>
<keyword evidence="9" id="KW-1278">Translocase</keyword>
<evidence type="ECO:0000256" key="2">
    <source>
        <dbReference type="ARBA" id="ARBA00007012"/>
    </source>
</evidence>
<keyword evidence="8" id="KW-0999">Mitochondrion inner membrane</keyword>
<dbReference type="GO" id="GO:0008137">
    <property type="term" value="F:NADH dehydrogenase (ubiquinone) activity"/>
    <property type="evidence" value="ECO:0007669"/>
    <property type="project" value="UniProtKB-EC"/>
</dbReference>
<proteinExistence type="inferred from homology"/>
<comment type="catalytic activity">
    <reaction evidence="17">
        <text>a ubiquinone + NADH + 5 H(+)(in) = a ubiquinol + NAD(+) + 4 H(+)(out)</text>
        <dbReference type="Rhea" id="RHEA:29091"/>
        <dbReference type="Rhea" id="RHEA-COMP:9565"/>
        <dbReference type="Rhea" id="RHEA-COMP:9566"/>
        <dbReference type="ChEBI" id="CHEBI:15378"/>
        <dbReference type="ChEBI" id="CHEBI:16389"/>
        <dbReference type="ChEBI" id="CHEBI:17976"/>
        <dbReference type="ChEBI" id="CHEBI:57540"/>
        <dbReference type="ChEBI" id="CHEBI:57945"/>
        <dbReference type="EC" id="7.1.1.2"/>
    </reaction>
</comment>
<feature type="transmembrane region" description="Helical" evidence="18">
    <location>
        <begin position="89"/>
        <end position="109"/>
    </location>
</feature>
<feature type="transmembrane region" description="Helical" evidence="18">
    <location>
        <begin position="270"/>
        <end position="291"/>
    </location>
</feature>
<gene>
    <name evidence="20" type="primary">ND2</name>
</gene>
<keyword evidence="10" id="KW-0249">Electron transport</keyword>
<comment type="similarity">
    <text evidence="2">Belongs to the complex I subunit 2 family.</text>
</comment>
<evidence type="ECO:0000256" key="18">
    <source>
        <dbReference type="SAM" id="Phobius"/>
    </source>
</evidence>
<feature type="transmembrane region" description="Helical" evidence="18">
    <location>
        <begin position="311"/>
        <end position="330"/>
    </location>
</feature>
<evidence type="ECO:0000256" key="4">
    <source>
        <dbReference type="ARBA" id="ARBA00021008"/>
    </source>
</evidence>
<dbReference type="InterPro" id="IPR001750">
    <property type="entry name" value="ND/Mrp_TM"/>
</dbReference>
<feature type="transmembrane region" description="Helical" evidence="18">
    <location>
        <begin position="26"/>
        <end position="46"/>
    </location>
</feature>
<dbReference type="EC" id="7.1.1.2" evidence="3"/>
<dbReference type="InterPro" id="IPR050175">
    <property type="entry name" value="Complex_I_Subunit_2"/>
</dbReference>
<sequence length="331" mass="37320">MMSVGMILFLALGVFSSVMLVFVSELFWLWVMIDLSTIFLIPFLSAELEVKKSWYTGVATYFVVQFFGSASILYGILISWVYLIQDFHSWLIVWGFILKLGLVPFHLWVPRCFVNFHYGGIFIVGAAQKAFLVLAMPMFYSSTVCNFMVYSTAVASMLYGPVAMFNSSEVKPFLGYSSVTNTGFMVLCLFISIHVTSIYAFVYTTSMFFLSLILATGECEKLKSLGSDIPLFYKPGAASLAISFAGFPPFVDFFMKFLVLQSCMDSKMWISILVVLTSSFINLLVWIWMLSFASTGSSFEFYVEPSMWQKTVNLACVMWNSLGGLFLALIY</sequence>
<comment type="subcellular location">
    <subcellularLocation>
        <location evidence="1">Mitochondrion inner membrane</location>
        <topology evidence="1">Multi-pass membrane protein</topology>
    </subcellularLocation>
</comment>
<feature type="transmembrane region" description="Helical" evidence="18">
    <location>
        <begin position="58"/>
        <end position="83"/>
    </location>
</feature>
<geneLocation type="mitochondrion" evidence="20"/>
<name>A0A0K0PWG1_9BIVA</name>
<dbReference type="Pfam" id="PF00361">
    <property type="entry name" value="Proton_antipo_M"/>
    <property type="match status" value="1"/>
</dbReference>
<keyword evidence="12" id="KW-0520">NAD</keyword>
<organism evidence="20">
    <name type="scientific">Crassostrea tulipa</name>
    <dbReference type="NCBI Taxonomy" id="2912563"/>
    <lineage>
        <taxon>Eukaryota</taxon>
        <taxon>Metazoa</taxon>
        <taxon>Spiralia</taxon>
        <taxon>Lophotrochozoa</taxon>
        <taxon>Mollusca</taxon>
        <taxon>Bivalvia</taxon>
        <taxon>Autobranchia</taxon>
        <taxon>Pteriomorphia</taxon>
        <taxon>Ostreida</taxon>
        <taxon>Ostreoidea</taxon>
        <taxon>Ostreidae</taxon>
        <taxon>Crassostrea</taxon>
    </lineage>
</organism>
<dbReference type="EMBL" id="KR856227">
    <property type="protein sequence ID" value="AKQ78434.1"/>
    <property type="molecule type" value="Genomic_DNA"/>
</dbReference>
<dbReference type="GO" id="GO:0006120">
    <property type="term" value="P:mitochondrial electron transport, NADH to ubiquinone"/>
    <property type="evidence" value="ECO:0007669"/>
    <property type="project" value="TreeGrafter"/>
</dbReference>
<keyword evidence="13" id="KW-0830">Ubiquinone</keyword>
<evidence type="ECO:0000256" key="1">
    <source>
        <dbReference type="ARBA" id="ARBA00004448"/>
    </source>
</evidence>
<evidence type="ECO:0000256" key="13">
    <source>
        <dbReference type="ARBA" id="ARBA00023075"/>
    </source>
</evidence>
<evidence type="ECO:0000256" key="16">
    <source>
        <dbReference type="ARBA" id="ARBA00031028"/>
    </source>
</evidence>
<evidence type="ECO:0000256" key="3">
    <source>
        <dbReference type="ARBA" id="ARBA00012944"/>
    </source>
</evidence>
<evidence type="ECO:0000256" key="14">
    <source>
        <dbReference type="ARBA" id="ARBA00023128"/>
    </source>
</evidence>
<evidence type="ECO:0000256" key="5">
    <source>
        <dbReference type="ARBA" id="ARBA00022448"/>
    </source>
</evidence>